<reference evidence="10 11" key="1">
    <citation type="submission" date="2021-08" db="EMBL/GenBank/DDBJ databases">
        <title>Streptomyces sp. PTM05 isolated from lichen.</title>
        <authorList>
            <person name="Somphong A."/>
            <person name="Phongsopitanun W."/>
            <person name="Tanasupawat S."/>
        </authorList>
    </citation>
    <scope>NUCLEOTIDE SEQUENCE [LARGE SCALE GENOMIC DNA]</scope>
    <source>
        <strain evidence="10 11">Ptm05</strain>
    </source>
</reference>
<evidence type="ECO:0000259" key="9">
    <source>
        <dbReference type="Pfam" id="PF00720"/>
    </source>
</evidence>
<dbReference type="SUPFAM" id="SSF55399">
    <property type="entry name" value="Subtilisin inhibitor"/>
    <property type="match status" value="1"/>
</dbReference>
<dbReference type="GO" id="GO:0030414">
    <property type="term" value="F:peptidase inhibitor activity"/>
    <property type="evidence" value="ECO:0007669"/>
    <property type="project" value="UniProtKB-KW"/>
</dbReference>
<feature type="signal peptide" evidence="8">
    <location>
        <begin position="1"/>
        <end position="36"/>
    </location>
</feature>
<dbReference type="Proteomes" id="UP001198565">
    <property type="component" value="Unassembled WGS sequence"/>
</dbReference>
<comment type="subcellular location">
    <subcellularLocation>
        <location evidence="1">Secreted</location>
    </subcellularLocation>
</comment>
<evidence type="ECO:0000313" key="11">
    <source>
        <dbReference type="Proteomes" id="UP001198565"/>
    </source>
</evidence>
<organism evidence="10 11">
    <name type="scientific">Streptantibioticus parmotrematis</name>
    <dbReference type="NCBI Taxonomy" id="2873249"/>
    <lineage>
        <taxon>Bacteria</taxon>
        <taxon>Bacillati</taxon>
        <taxon>Actinomycetota</taxon>
        <taxon>Actinomycetes</taxon>
        <taxon>Kitasatosporales</taxon>
        <taxon>Streptomycetaceae</taxon>
        <taxon>Streptantibioticus</taxon>
    </lineage>
</organism>
<dbReference type="InterPro" id="IPR023549">
    <property type="entry name" value="Subtilisin_inhibitor"/>
</dbReference>
<evidence type="ECO:0000256" key="1">
    <source>
        <dbReference type="ARBA" id="ARBA00004613"/>
    </source>
</evidence>
<keyword evidence="11" id="KW-1185">Reference proteome</keyword>
<dbReference type="Pfam" id="PF00720">
    <property type="entry name" value="SSI"/>
    <property type="match status" value="1"/>
</dbReference>
<feature type="domain" description="Subtilisin inhibitor" evidence="9">
    <location>
        <begin position="62"/>
        <end position="123"/>
    </location>
</feature>
<evidence type="ECO:0000256" key="6">
    <source>
        <dbReference type="ARBA" id="ARBA00023157"/>
    </source>
</evidence>
<keyword evidence="5" id="KW-0722">Serine protease inhibitor</keyword>
<comment type="similarity">
    <text evidence="2">Belongs to the protease inhibitor I16 (SSI) family.</text>
</comment>
<evidence type="ECO:0000313" key="10">
    <source>
        <dbReference type="EMBL" id="MBY8886841.1"/>
    </source>
</evidence>
<feature type="region of interest" description="Disordered" evidence="7">
    <location>
        <begin position="143"/>
        <end position="187"/>
    </location>
</feature>
<evidence type="ECO:0000256" key="5">
    <source>
        <dbReference type="ARBA" id="ARBA00022900"/>
    </source>
</evidence>
<protein>
    <submittedName>
        <fullName evidence="10">Subtilase-type protease inhibitor</fullName>
    </submittedName>
</protein>
<keyword evidence="3" id="KW-0964">Secreted</keyword>
<dbReference type="InterPro" id="IPR036819">
    <property type="entry name" value="Subtilisin_inhibitor-like_sf"/>
</dbReference>
<accession>A0ABS7QUH0</accession>
<keyword evidence="6" id="KW-1015">Disulfide bond</keyword>
<gene>
    <name evidence="10" type="ORF">K7472_18505</name>
</gene>
<evidence type="ECO:0000256" key="8">
    <source>
        <dbReference type="SAM" id="SignalP"/>
    </source>
</evidence>
<dbReference type="RefSeq" id="WP_222979457.1">
    <property type="nucleotide sequence ID" value="NZ_JAINVZ010000012.1"/>
</dbReference>
<dbReference type="Gene3D" id="3.30.350.10">
    <property type="entry name" value="Subtilisin inhibitor-like"/>
    <property type="match status" value="1"/>
</dbReference>
<comment type="caution">
    <text evidence="10">The sequence shown here is derived from an EMBL/GenBank/DDBJ whole genome shotgun (WGS) entry which is preliminary data.</text>
</comment>
<proteinExistence type="inferred from homology"/>
<feature type="compositionally biased region" description="Low complexity" evidence="7">
    <location>
        <begin position="160"/>
        <end position="187"/>
    </location>
</feature>
<name>A0ABS7QUH0_9ACTN</name>
<dbReference type="EMBL" id="JAINVZ010000012">
    <property type="protein sequence ID" value="MBY8886841.1"/>
    <property type="molecule type" value="Genomic_DNA"/>
</dbReference>
<feature type="chain" id="PRO_5046701142" evidence="8">
    <location>
        <begin position="37"/>
        <end position="187"/>
    </location>
</feature>
<sequence>MNVRFLTRRPRPRARLGLALAAGLSLAVVGSAPATAYGVIAPPRSHKDVLTVAYDDGNGGVSHYTLRCHPAGGSHRRATDACRRLDTLGGLVGPTPRGQMCSMLYGGPQTAHVTGVWRGIPVDQTYDRVDGCQTNRWQRMVPVLPDTPFGTTPVGPPKAAPKAAPETAPQAAAPKAATPVTVRTPVR</sequence>
<evidence type="ECO:0000256" key="3">
    <source>
        <dbReference type="ARBA" id="ARBA00022525"/>
    </source>
</evidence>
<evidence type="ECO:0000256" key="7">
    <source>
        <dbReference type="SAM" id="MobiDB-lite"/>
    </source>
</evidence>
<evidence type="ECO:0000256" key="2">
    <source>
        <dbReference type="ARBA" id="ARBA00010472"/>
    </source>
</evidence>
<keyword evidence="8" id="KW-0732">Signal</keyword>
<evidence type="ECO:0000256" key="4">
    <source>
        <dbReference type="ARBA" id="ARBA00022690"/>
    </source>
</evidence>
<keyword evidence="4 10" id="KW-0646">Protease inhibitor</keyword>